<comment type="caution">
    <text evidence="2">The sequence shown here is derived from an EMBL/GenBank/DDBJ whole genome shotgun (WGS) entry which is preliminary data.</text>
</comment>
<reference evidence="2 3" key="2">
    <citation type="submission" date="2019-01" db="EMBL/GenBank/DDBJ databases">
        <title>Tautonia sociabilis, a novel thermotolerant planctomycete of Isosphaeraceae family, isolated from a 4000 m deep subterranean habitat.</title>
        <authorList>
            <person name="Kovaleva O.L."/>
            <person name="Elcheninov A.G."/>
            <person name="Van Heerden E."/>
            <person name="Toshchakov S.V."/>
            <person name="Novikov A."/>
            <person name="Bonch-Osmolovskaya E.A."/>
            <person name="Kublanov I.V."/>
        </authorList>
    </citation>
    <scope>NUCLEOTIDE SEQUENCE [LARGE SCALE GENOMIC DNA]</scope>
    <source>
        <strain evidence="2 3">GM2012</strain>
    </source>
</reference>
<keyword evidence="3" id="KW-1185">Reference proteome</keyword>
<dbReference type="GO" id="GO:0016887">
    <property type="term" value="F:ATP hydrolysis activity"/>
    <property type="evidence" value="ECO:0007669"/>
    <property type="project" value="InterPro"/>
</dbReference>
<dbReference type="PANTHER" id="PTHR40396">
    <property type="entry name" value="ATPASE-LIKE PROTEIN"/>
    <property type="match status" value="1"/>
</dbReference>
<dbReference type="InterPro" id="IPR003959">
    <property type="entry name" value="ATPase_AAA_core"/>
</dbReference>
<gene>
    <name evidence="2" type="ORF">TsocGM_05855</name>
</gene>
<evidence type="ECO:0000313" key="2">
    <source>
        <dbReference type="EMBL" id="RUL88661.1"/>
    </source>
</evidence>
<dbReference type="OrthoDB" id="9809324at2"/>
<dbReference type="EMBL" id="RYZH01000008">
    <property type="protein sequence ID" value="RUL88661.1"/>
    <property type="molecule type" value="Genomic_DNA"/>
</dbReference>
<dbReference type="RefSeq" id="WP_126724368.1">
    <property type="nucleotide sequence ID" value="NZ_RYZH01000008.1"/>
</dbReference>
<dbReference type="Proteomes" id="UP000280296">
    <property type="component" value="Unassembled WGS sequence"/>
</dbReference>
<protein>
    <submittedName>
        <fullName evidence="2">ATP-binding protein</fullName>
    </submittedName>
</protein>
<dbReference type="Gene3D" id="3.40.50.300">
    <property type="entry name" value="P-loop containing nucleotide triphosphate hydrolases"/>
    <property type="match status" value="1"/>
</dbReference>
<dbReference type="PANTHER" id="PTHR40396:SF1">
    <property type="entry name" value="ATPASE AAA-TYPE CORE DOMAIN-CONTAINING PROTEIN"/>
    <property type="match status" value="1"/>
</dbReference>
<feature type="domain" description="ATPase AAA-type core" evidence="1">
    <location>
        <begin position="47"/>
        <end position="358"/>
    </location>
</feature>
<dbReference type="Pfam" id="PF13304">
    <property type="entry name" value="AAA_21"/>
    <property type="match status" value="1"/>
</dbReference>
<keyword evidence="2" id="KW-0067">ATP-binding</keyword>
<dbReference type="SUPFAM" id="SSF52540">
    <property type="entry name" value="P-loop containing nucleoside triphosphate hydrolases"/>
    <property type="match status" value="1"/>
</dbReference>
<keyword evidence="2" id="KW-0547">Nucleotide-binding</keyword>
<name>A0A432MMJ7_9BACT</name>
<dbReference type="InterPro" id="IPR027417">
    <property type="entry name" value="P-loop_NTPase"/>
</dbReference>
<dbReference type="GO" id="GO:0005524">
    <property type="term" value="F:ATP binding"/>
    <property type="evidence" value="ECO:0007669"/>
    <property type="project" value="UniProtKB-KW"/>
</dbReference>
<evidence type="ECO:0000259" key="1">
    <source>
        <dbReference type="Pfam" id="PF13304"/>
    </source>
</evidence>
<reference evidence="2 3" key="1">
    <citation type="submission" date="2018-12" db="EMBL/GenBank/DDBJ databases">
        <authorList>
            <person name="Toschakov S.V."/>
        </authorList>
    </citation>
    <scope>NUCLEOTIDE SEQUENCE [LARGE SCALE GENOMIC DNA]</scope>
    <source>
        <strain evidence="2 3">GM2012</strain>
    </source>
</reference>
<sequence length="422" mass="48129">MLIEFRVENYRSIRDEQILTMEVGRSGSKEDPRAREVAGYQRKLLPVAALYGANASGKSNVLFALASMRDAVLLSLRHWSPDEGIPQDPFAWGKKREEPTSFEIEIVLNGTRFRYGFRFNDRVFLGEWLFAWPNGKKQIWFRREGDSFSFGDNLKGENKVIEEVTRPNALYLSAAAQLKHTQLSPIYSWFSSIETFGLRPRRPTGSMFVGPGSSQYTIATMLEEATQPTLFSDEGTPGPLAQRFKSLLRNADVGIVDVRVVRQDQGTRLPWRFELKHRSEEDEAWLPLEEESRGTQTLFRLALPILRAIERGRLLVVDELEASMHPNLAMHIVRQFNDPDINSHGAQLIFSTHDTNLLGTLSGEPVLRRDQVWLTEKDEHGSTVLYPLSDFKPRKDENVERGYVQGRFGAIPYLGNFRLGAE</sequence>
<proteinExistence type="predicted"/>
<organism evidence="2 3">
    <name type="scientific">Tautonia sociabilis</name>
    <dbReference type="NCBI Taxonomy" id="2080755"/>
    <lineage>
        <taxon>Bacteria</taxon>
        <taxon>Pseudomonadati</taxon>
        <taxon>Planctomycetota</taxon>
        <taxon>Planctomycetia</taxon>
        <taxon>Isosphaerales</taxon>
        <taxon>Isosphaeraceae</taxon>
        <taxon>Tautonia</taxon>
    </lineage>
</organism>
<evidence type="ECO:0000313" key="3">
    <source>
        <dbReference type="Proteomes" id="UP000280296"/>
    </source>
</evidence>
<accession>A0A432MMJ7</accession>
<dbReference type="AlphaFoldDB" id="A0A432MMJ7"/>